<dbReference type="EMBL" id="BMHT01000005">
    <property type="protein sequence ID" value="GGF17532.1"/>
    <property type="molecule type" value="Genomic_DNA"/>
</dbReference>
<evidence type="ECO:0008006" key="4">
    <source>
        <dbReference type="Google" id="ProtNLM"/>
    </source>
</evidence>
<reference evidence="3" key="1">
    <citation type="journal article" date="2019" name="Int. J. Syst. Evol. Microbiol.">
        <title>The Global Catalogue of Microorganisms (GCM) 10K type strain sequencing project: providing services to taxonomists for standard genome sequencing and annotation.</title>
        <authorList>
            <consortium name="The Broad Institute Genomics Platform"/>
            <consortium name="The Broad Institute Genome Sequencing Center for Infectious Disease"/>
            <person name="Wu L."/>
            <person name="Ma J."/>
        </authorList>
    </citation>
    <scope>NUCLEOTIDE SEQUENCE [LARGE SCALE GENOMIC DNA]</scope>
    <source>
        <strain evidence="3">CGMCC 1.15197</strain>
    </source>
</reference>
<protein>
    <recommendedName>
        <fullName evidence="4">PH domain-containing protein</fullName>
    </recommendedName>
</protein>
<name>A0ABQ1UGI7_9BACT</name>
<dbReference type="Proteomes" id="UP000632273">
    <property type="component" value="Unassembled WGS sequence"/>
</dbReference>
<evidence type="ECO:0000256" key="1">
    <source>
        <dbReference type="SAM" id="Phobius"/>
    </source>
</evidence>
<comment type="caution">
    <text evidence="2">The sequence shown here is derived from an EMBL/GenBank/DDBJ whole genome shotgun (WGS) entry which is preliminary data.</text>
</comment>
<proteinExistence type="predicted"/>
<keyword evidence="1" id="KW-0472">Membrane</keyword>
<feature type="transmembrane region" description="Helical" evidence="1">
    <location>
        <begin position="36"/>
        <end position="55"/>
    </location>
</feature>
<keyword evidence="1" id="KW-0812">Transmembrane</keyword>
<accession>A0ABQ1UGI7</accession>
<keyword evidence="1" id="KW-1133">Transmembrane helix</keyword>
<organism evidence="2 3">
    <name type="scientific">Hymenobacter cavernae</name>
    <dbReference type="NCBI Taxonomy" id="2044852"/>
    <lineage>
        <taxon>Bacteria</taxon>
        <taxon>Pseudomonadati</taxon>
        <taxon>Bacteroidota</taxon>
        <taxon>Cytophagia</taxon>
        <taxon>Cytophagales</taxon>
        <taxon>Hymenobacteraceae</taxon>
        <taxon>Hymenobacter</taxon>
    </lineage>
</organism>
<sequence length="139" mass="16329">MVEVRYTRWKAKVMVSFGAIIILVAMLTVIRGMDQLLPGIIEALVGALIIHMANLRLKERDVLLRLTPEKVWTKELGWQSWENLAVSLERIRLGYYSLEIRPVNDLTPRFFEYVPYLDIEGEELKRWVQQFARTSNSYM</sequence>
<keyword evidence="3" id="KW-1185">Reference proteome</keyword>
<gene>
    <name evidence="2" type="ORF">GCM10011383_31190</name>
</gene>
<feature type="transmembrane region" description="Helical" evidence="1">
    <location>
        <begin position="12"/>
        <end position="30"/>
    </location>
</feature>
<evidence type="ECO:0000313" key="2">
    <source>
        <dbReference type="EMBL" id="GGF17532.1"/>
    </source>
</evidence>
<evidence type="ECO:0000313" key="3">
    <source>
        <dbReference type="Proteomes" id="UP000632273"/>
    </source>
</evidence>